<evidence type="ECO:0000313" key="12">
    <source>
        <dbReference type="Proteomes" id="UP000320735"/>
    </source>
</evidence>
<evidence type="ECO:0000256" key="1">
    <source>
        <dbReference type="ARBA" id="ARBA00004127"/>
    </source>
</evidence>
<feature type="transmembrane region" description="Helical" evidence="7">
    <location>
        <begin position="34"/>
        <end position="57"/>
    </location>
</feature>
<keyword evidence="5 7" id="KW-1133">Transmembrane helix</keyword>
<dbReference type="InterPro" id="IPR001516">
    <property type="entry name" value="Proton_antipo_N"/>
</dbReference>
<dbReference type="Pfam" id="PF00361">
    <property type="entry name" value="Proton_antipo_M"/>
    <property type="match status" value="1"/>
</dbReference>
<dbReference type="EMBL" id="SJPP01000001">
    <property type="protein sequence ID" value="TWU13889.1"/>
    <property type="molecule type" value="Genomic_DNA"/>
</dbReference>
<dbReference type="Proteomes" id="UP000320735">
    <property type="component" value="Unassembled WGS sequence"/>
</dbReference>
<dbReference type="GO" id="GO:0005886">
    <property type="term" value="C:plasma membrane"/>
    <property type="evidence" value="ECO:0007669"/>
    <property type="project" value="UniProtKB-SubCell"/>
</dbReference>
<dbReference type="PANTHER" id="PTHR42829">
    <property type="entry name" value="NADH-UBIQUINONE OXIDOREDUCTASE CHAIN 5"/>
    <property type="match status" value="1"/>
</dbReference>
<feature type="transmembrane region" description="Helical" evidence="7">
    <location>
        <begin position="375"/>
        <end position="398"/>
    </location>
</feature>
<feature type="transmembrane region" description="Helical" evidence="7">
    <location>
        <begin position="404"/>
        <end position="422"/>
    </location>
</feature>
<dbReference type="OrthoDB" id="9807568at2"/>
<dbReference type="GO" id="GO:0003954">
    <property type="term" value="F:NADH dehydrogenase activity"/>
    <property type="evidence" value="ECO:0007669"/>
    <property type="project" value="TreeGrafter"/>
</dbReference>
<dbReference type="InterPro" id="IPR003945">
    <property type="entry name" value="NU5C-like"/>
</dbReference>
<dbReference type="HAMAP" id="MF_00862">
    <property type="entry name" value="DabB"/>
    <property type="match status" value="1"/>
</dbReference>
<evidence type="ECO:0000259" key="9">
    <source>
        <dbReference type="Pfam" id="PF00361"/>
    </source>
</evidence>
<evidence type="ECO:0000256" key="3">
    <source>
        <dbReference type="ARBA" id="ARBA00022475"/>
    </source>
</evidence>
<feature type="domain" description="NADH:quinone oxidoreductase/Mrp antiporter transmembrane" evidence="9">
    <location>
        <begin position="133"/>
        <end position="422"/>
    </location>
</feature>
<feature type="transmembrane region" description="Helical" evidence="7">
    <location>
        <begin position="77"/>
        <end position="104"/>
    </location>
</feature>
<keyword evidence="11" id="KW-0560">Oxidoreductase</keyword>
<evidence type="ECO:0000313" key="11">
    <source>
        <dbReference type="EMBL" id="TWU13889.1"/>
    </source>
</evidence>
<keyword evidence="2 7" id="KW-0813">Transport</keyword>
<dbReference type="InterPro" id="IPR001750">
    <property type="entry name" value="ND/Mrp_TM"/>
</dbReference>
<evidence type="ECO:0000256" key="4">
    <source>
        <dbReference type="ARBA" id="ARBA00022692"/>
    </source>
</evidence>
<sequence>MQTVIAATISIPIWAMLSAVLLNKSWANRHATNVIWTLNSIAAINAVAALLCLVFTINNGPLYLVLFDLGQDSLFKVSLYLDTVSALMLSLVAGLGWVICKFSIRYLDAEKNQGEYFRWTAFTIGAVSLVVAAGNLAMMLVALLLTSLGLHQLLVHYSERPAAHRAASIKFIFSRVGDLCLLLACILLYGEFGSLELPILFSKVGTLDETGIANSDAIQPAGWLLALCAVFKSAQFPFHSWLPETMEAPTPVSALMHAGIVNAGGYLLIRMAPIVSLTPMAMWAIAGLGAFTAFIAALVMLTQTSVKRTLAWSTISQMGFMMLQCGLGAFSAAMLHIIAHSLYKAHAFLASGSVMSEKLAMATANPRPRSNLASFGLFAASAAISLCLLTVIAWLLGVSLQEKPGGFLLGLIVCLGLTRWMWHMLENGGRFVIPGLAMTTLFIAAYLGSFTAIDALVAENVRSLPMVLSSQSLMFIIAIAYMALFVLDLTAYRRQQSKWLRALYVHSSNGFYVDILWRQLAKSVST</sequence>
<comment type="function">
    <text evidence="7">Part of an energy-coupled inorganic carbon pump.</text>
</comment>
<keyword evidence="3 7" id="KW-1003">Cell membrane</keyword>
<dbReference type="InterPro" id="IPR046396">
    <property type="entry name" value="Transporter_DabB"/>
</dbReference>
<proteinExistence type="inferred from homology"/>
<accession>A0A5C6BSN3</accession>
<reference evidence="11 12" key="1">
    <citation type="submission" date="2019-02" db="EMBL/GenBank/DDBJ databases">
        <title>Deep-cultivation of Planctomycetes and their phenomic and genomic characterization uncovers novel biology.</title>
        <authorList>
            <person name="Wiegand S."/>
            <person name="Jogler M."/>
            <person name="Boedeker C."/>
            <person name="Pinto D."/>
            <person name="Vollmers J."/>
            <person name="Rivas-Marin E."/>
            <person name="Kohn T."/>
            <person name="Peeters S.H."/>
            <person name="Heuer A."/>
            <person name="Rast P."/>
            <person name="Oberbeckmann S."/>
            <person name="Bunk B."/>
            <person name="Jeske O."/>
            <person name="Meyerdierks A."/>
            <person name="Storesund J.E."/>
            <person name="Kallscheuer N."/>
            <person name="Luecker S."/>
            <person name="Lage O.M."/>
            <person name="Pohl T."/>
            <person name="Merkel B.J."/>
            <person name="Hornburger P."/>
            <person name="Mueller R.-W."/>
            <person name="Bruemmer F."/>
            <person name="Labrenz M."/>
            <person name="Spormann A.M."/>
            <person name="Op Den Camp H."/>
            <person name="Overmann J."/>
            <person name="Amann R."/>
            <person name="Jetten M.S.M."/>
            <person name="Mascher T."/>
            <person name="Medema M.H."/>
            <person name="Devos D.P."/>
            <person name="Kaster A.-K."/>
            <person name="Ovreas L."/>
            <person name="Rohde M."/>
            <person name="Galperin M.Y."/>
            <person name="Jogler C."/>
        </authorList>
    </citation>
    <scope>NUCLEOTIDE SEQUENCE [LARGE SCALE GENOMIC DNA]</scope>
    <source>
        <strain evidence="11 12">CA54</strain>
    </source>
</reference>
<keyword evidence="12" id="KW-1185">Reference proteome</keyword>
<feature type="transmembrane region" description="Helical" evidence="7">
    <location>
        <begin position="116"/>
        <end position="133"/>
    </location>
</feature>
<dbReference type="GO" id="GO:0008137">
    <property type="term" value="F:NADH dehydrogenase (ubiquinone) activity"/>
    <property type="evidence" value="ECO:0007669"/>
    <property type="project" value="InterPro"/>
</dbReference>
<protein>
    <recommendedName>
        <fullName evidence="7">Probable inorganic carbon transporter subunit DabB</fullName>
    </recommendedName>
</protein>
<feature type="transmembrane region" description="Helical" evidence="7">
    <location>
        <begin position="473"/>
        <end position="492"/>
    </location>
</feature>
<feature type="transmembrane region" description="Helical" evidence="7">
    <location>
        <begin position="321"/>
        <end position="343"/>
    </location>
</feature>
<evidence type="ECO:0000256" key="7">
    <source>
        <dbReference type="HAMAP-Rule" id="MF_00862"/>
    </source>
</evidence>
<dbReference type="AlphaFoldDB" id="A0A5C6BSN3"/>
<evidence type="ECO:0000259" key="10">
    <source>
        <dbReference type="Pfam" id="PF00662"/>
    </source>
</evidence>
<feature type="transmembrane region" description="Helical" evidence="7">
    <location>
        <begin position="431"/>
        <end position="453"/>
    </location>
</feature>
<evidence type="ECO:0000256" key="8">
    <source>
        <dbReference type="RuleBase" id="RU000320"/>
    </source>
</evidence>
<feature type="transmembrane region" description="Helical" evidence="7">
    <location>
        <begin position="6"/>
        <end position="22"/>
    </location>
</feature>
<evidence type="ECO:0000256" key="2">
    <source>
        <dbReference type="ARBA" id="ARBA00022448"/>
    </source>
</evidence>
<evidence type="ECO:0000256" key="6">
    <source>
        <dbReference type="ARBA" id="ARBA00023136"/>
    </source>
</evidence>
<dbReference type="PRINTS" id="PR01434">
    <property type="entry name" value="NADHDHGNASE5"/>
</dbReference>
<dbReference type="GO" id="GO:0042773">
    <property type="term" value="P:ATP synthesis coupled electron transport"/>
    <property type="evidence" value="ECO:0007669"/>
    <property type="project" value="InterPro"/>
</dbReference>
<gene>
    <name evidence="11" type="primary">nuoL_2</name>
    <name evidence="7" type="synonym">dabB</name>
    <name evidence="11" type="ORF">CA54_27300</name>
</gene>
<keyword evidence="4 7" id="KW-0812">Transmembrane</keyword>
<comment type="caution">
    <text evidence="11">The sequence shown here is derived from an EMBL/GenBank/DDBJ whole genome shotgun (WGS) entry which is preliminary data.</text>
</comment>
<comment type="similarity">
    <text evidence="7">Belongs to the inorganic carbon transporter (TC 9.A.2) DabB family.</text>
</comment>
<dbReference type="Pfam" id="PF00662">
    <property type="entry name" value="Proton_antipo_N"/>
    <property type="match status" value="1"/>
</dbReference>
<feature type="transmembrane region" description="Helical" evidence="7">
    <location>
        <begin position="169"/>
        <end position="190"/>
    </location>
</feature>
<dbReference type="GO" id="GO:0012505">
    <property type="term" value="C:endomembrane system"/>
    <property type="evidence" value="ECO:0007669"/>
    <property type="project" value="UniProtKB-SubCell"/>
</dbReference>
<comment type="subunit">
    <text evidence="7">Forms a complex with DabA.</text>
</comment>
<comment type="subcellular location">
    <subcellularLocation>
        <location evidence="7">Cell membrane</location>
        <topology evidence="7">Multi-pass membrane protein</topology>
    </subcellularLocation>
    <subcellularLocation>
        <location evidence="1">Endomembrane system</location>
        <topology evidence="1">Multi-pass membrane protein</topology>
    </subcellularLocation>
    <subcellularLocation>
        <location evidence="8">Membrane</location>
        <topology evidence="8">Multi-pass membrane protein</topology>
    </subcellularLocation>
</comment>
<name>A0A5C6BSN3_9PLAN</name>
<dbReference type="GO" id="GO:0015990">
    <property type="term" value="P:electron transport coupled proton transport"/>
    <property type="evidence" value="ECO:0007669"/>
    <property type="project" value="TreeGrafter"/>
</dbReference>
<keyword evidence="6 7" id="KW-0472">Membrane</keyword>
<feature type="domain" description="NADH-Ubiquinone oxidoreductase (complex I) chain 5 N-terminal" evidence="10">
    <location>
        <begin position="75"/>
        <end position="117"/>
    </location>
</feature>
<feature type="transmembrane region" description="Helical" evidence="7">
    <location>
        <begin position="281"/>
        <end position="301"/>
    </location>
</feature>
<evidence type="ECO:0000256" key="5">
    <source>
        <dbReference type="ARBA" id="ARBA00022989"/>
    </source>
</evidence>
<organism evidence="11 12">
    <name type="scientific">Symmachiella macrocystis</name>
    <dbReference type="NCBI Taxonomy" id="2527985"/>
    <lineage>
        <taxon>Bacteria</taxon>
        <taxon>Pseudomonadati</taxon>
        <taxon>Planctomycetota</taxon>
        <taxon>Planctomycetia</taxon>
        <taxon>Planctomycetales</taxon>
        <taxon>Planctomycetaceae</taxon>
        <taxon>Symmachiella</taxon>
    </lineage>
</organism>
<dbReference type="RefSeq" id="WP_146371147.1">
    <property type="nucleotide sequence ID" value="NZ_SJPP01000001.1"/>
</dbReference>
<dbReference type="PANTHER" id="PTHR42829:SF1">
    <property type="entry name" value="INORGANIC CARBON TRANSPORTER SUBUNIT DABB-RELATED"/>
    <property type="match status" value="1"/>
</dbReference>